<feature type="compositionally biased region" description="Polar residues" evidence="1">
    <location>
        <begin position="112"/>
        <end position="121"/>
    </location>
</feature>
<dbReference type="EMBL" id="JACEIK010000707">
    <property type="protein sequence ID" value="MCD7461210.1"/>
    <property type="molecule type" value="Genomic_DNA"/>
</dbReference>
<feature type="compositionally biased region" description="Polar residues" evidence="1">
    <location>
        <begin position="24"/>
        <end position="62"/>
    </location>
</feature>
<feature type="compositionally biased region" description="Polar residues" evidence="1">
    <location>
        <begin position="81"/>
        <end position="90"/>
    </location>
</feature>
<feature type="compositionally biased region" description="Basic and acidic residues" evidence="1">
    <location>
        <begin position="14"/>
        <end position="23"/>
    </location>
</feature>
<feature type="region of interest" description="Disordered" evidence="1">
    <location>
        <begin position="14"/>
        <end position="138"/>
    </location>
</feature>
<accession>A0ABS8SQD8</accession>
<dbReference type="Proteomes" id="UP000823775">
    <property type="component" value="Unassembled WGS sequence"/>
</dbReference>
<keyword evidence="3" id="KW-1185">Reference proteome</keyword>
<evidence type="ECO:0000256" key="1">
    <source>
        <dbReference type="SAM" id="MobiDB-lite"/>
    </source>
</evidence>
<evidence type="ECO:0000313" key="2">
    <source>
        <dbReference type="EMBL" id="MCD7461210.1"/>
    </source>
</evidence>
<feature type="compositionally biased region" description="Basic and acidic residues" evidence="1">
    <location>
        <begin position="92"/>
        <end position="108"/>
    </location>
</feature>
<proteinExistence type="predicted"/>
<name>A0ABS8SQD8_DATST</name>
<organism evidence="2 3">
    <name type="scientific">Datura stramonium</name>
    <name type="common">Jimsonweed</name>
    <name type="synonym">Common thornapple</name>
    <dbReference type="NCBI Taxonomy" id="4076"/>
    <lineage>
        <taxon>Eukaryota</taxon>
        <taxon>Viridiplantae</taxon>
        <taxon>Streptophyta</taxon>
        <taxon>Embryophyta</taxon>
        <taxon>Tracheophyta</taxon>
        <taxon>Spermatophyta</taxon>
        <taxon>Magnoliopsida</taxon>
        <taxon>eudicotyledons</taxon>
        <taxon>Gunneridae</taxon>
        <taxon>Pentapetalae</taxon>
        <taxon>asterids</taxon>
        <taxon>lamiids</taxon>
        <taxon>Solanales</taxon>
        <taxon>Solanaceae</taxon>
        <taxon>Solanoideae</taxon>
        <taxon>Datureae</taxon>
        <taxon>Datura</taxon>
    </lineage>
</organism>
<feature type="compositionally biased region" description="Basic and acidic residues" evidence="1">
    <location>
        <begin position="71"/>
        <end position="80"/>
    </location>
</feature>
<protein>
    <submittedName>
        <fullName evidence="2">Uncharacterized protein</fullName>
    </submittedName>
</protein>
<comment type="caution">
    <text evidence="2">The sequence shown here is derived from an EMBL/GenBank/DDBJ whole genome shotgun (WGS) entry which is preliminary data.</text>
</comment>
<sequence>MPITAAISLYYTVHRDGSPDDTHVQPSPSSSNQAVSANTSNPTDPGSSMRDSLPTGGQPTTDVTDDNMENDTEHSLKERTAQQIKTTPRGKQTYDHRKGPKEDIRQRIEGAFSTTEASTTPKWGDRMEEVDKQEKDSF</sequence>
<feature type="compositionally biased region" description="Basic and acidic residues" evidence="1">
    <location>
        <begin position="123"/>
        <end position="138"/>
    </location>
</feature>
<gene>
    <name evidence="2" type="ORF">HAX54_045533</name>
</gene>
<evidence type="ECO:0000313" key="3">
    <source>
        <dbReference type="Proteomes" id="UP000823775"/>
    </source>
</evidence>
<reference evidence="2 3" key="1">
    <citation type="journal article" date="2021" name="BMC Genomics">
        <title>Datura genome reveals duplications of psychoactive alkaloid biosynthetic genes and high mutation rate following tissue culture.</title>
        <authorList>
            <person name="Rajewski A."/>
            <person name="Carter-House D."/>
            <person name="Stajich J."/>
            <person name="Litt A."/>
        </authorList>
    </citation>
    <scope>NUCLEOTIDE SEQUENCE [LARGE SCALE GENOMIC DNA]</scope>
    <source>
        <strain evidence="2">AR-01</strain>
    </source>
</reference>